<evidence type="ECO:0000256" key="4">
    <source>
        <dbReference type="ARBA" id="ARBA00022692"/>
    </source>
</evidence>
<keyword evidence="3" id="KW-1003">Cell membrane</keyword>
<evidence type="ECO:0000313" key="9">
    <source>
        <dbReference type="EMBL" id="CAA9533093.1"/>
    </source>
</evidence>
<evidence type="ECO:0000256" key="7">
    <source>
        <dbReference type="SAM" id="Phobius"/>
    </source>
</evidence>
<dbReference type="Gene3D" id="3.30.240.20">
    <property type="entry name" value="bsu07140 like domains"/>
    <property type="match status" value="1"/>
</dbReference>
<dbReference type="EMBL" id="CADCWA010000194">
    <property type="protein sequence ID" value="CAA9533093.1"/>
    <property type="molecule type" value="Genomic_DNA"/>
</dbReference>
<keyword evidence="6 7" id="KW-0472">Membrane</keyword>
<evidence type="ECO:0000256" key="3">
    <source>
        <dbReference type="ARBA" id="ARBA00022475"/>
    </source>
</evidence>
<dbReference type="PANTHER" id="PTHR34582:SF6">
    <property type="entry name" value="UPF0702 TRANSMEMBRANE PROTEIN YCAP"/>
    <property type="match status" value="1"/>
</dbReference>
<dbReference type="AlphaFoldDB" id="A0A6J4TVB8"/>
<comment type="subcellular location">
    <subcellularLocation>
        <location evidence="1">Cell membrane</location>
        <topology evidence="1">Multi-pass membrane protein</topology>
    </subcellularLocation>
</comment>
<feature type="transmembrane region" description="Helical" evidence="7">
    <location>
        <begin position="69"/>
        <end position="87"/>
    </location>
</feature>
<gene>
    <name evidence="9" type="ORF">AVDCRST_MAG31-2583</name>
</gene>
<name>A0A6J4TVB8_9SPHN</name>
<feature type="transmembrane region" description="Helical" evidence="7">
    <location>
        <begin position="6"/>
        <end position="31"/>
    </location>
</feature>
<dbReference type="RefSeq" id="WP_294171112.1">
    <property type="nucleotide sequence ID" value="NZ_CADCWA010000194.1"/>
</dbReference>
<dbReference type="InterPro" id="IPR007353">
    <property type="entry name" value="DUF421"/>
</dbReference>
<organism evidence="9">
    <name type="scientific">uncultured Sphingomonas sp</name>
    <dbReference type="NCBI Taxonomy" id="158754"/>
    <lineage>
        <taxon>Bacteria</taxon>
        <taxon>Pseudomonadati</taxon>
        <taxon>Pseudomonadota</taxon>
        <taxon>Alphaproteobacteria</taxon>
        <taxon>Sphingomonadales</taxon>
        <taxon>Sphingomonadaceae</taxon>
        <taxon>Sphingomonas</taxon>
        <taxon>environmental samples</taxon>
    </lineage>
</organism>
<keyword evidence="5 7" id="KW-1133">Transmembrane helix</keyword>
<dbReference type="GO" id="GO:0005886">
    <property type="term" value="C:plasma membrane"/>
    <property type="evidence" value="ECO:0007669"/>
    <property type="project" value="UniProtKB-SubCell"/>
</dbReference>
<reference evidence="9" key="1">
    <citation type="submission" date="2020-02" db="EMBL/GenBank/DDBJ databases">
        <authorList>
            <person name="Meier V. D."/>
        </authorList>
    </citation>
    <scope>NUCLEOTIDE SEQUENCE</scope>
    <source>
        <strain evidence="9">AVDCRST_MAG31</strain>
    </source>
</reference>
<keyword evidence="4 7" id="KW-0812">Transmembrane</keyword>
<evidence type="ECO:0000256" key="1">
    <source>
        <dbReference type="ARBA" id="ARBA00004651"/>
    </source>
</evidence>
<feature type="domain" description="YetF C-terminal" evidence="8">
    <location>
        <begin position="92"/>
        <end position="158"/>
    </location>
</feature>
<dbReference type="PANTHER" id="PTHR34582">
    <property type="entry name" value="UPF0702 TRANSMEMBRANE PROTEIN YCAP"/>
    <property type="match status" value="1"/>
</dbReference>
<sequence>MEIFNFLGAAAPVLRAIVLTALAIAWTLLLVRLVGLRAFSKATAFDFAATIATGSLIAQAGTRSSWSEYGQAMAAIGAIFLVQYLLASGRTRSRRFADAVDNTPVLLMEHGRFLEAAMQETRVTKATLLEKIRMSNAQRIEDVRAVVLETTGDMAVMTGEVDPGLLEGVRRTQ</sequence>
<dbReference type="InterPro" id="IPR023090">
    <property type="entry name" value="UPF0702_alpha/beta_dom_sf"/>
</dbReference>
<evidence type="ECO:0000256" key="6">
    <source>
        <dbReference type="ARBA" id="ARBA00023136"/>
    </source>
</evidence>
<accession>A0A6J4TVB8</accession>
<evidence type="ECO:0000256" key="5">
    <source>
        <dbReference type="ARBA" id="ARBA00022989"/>
    </source>
</evidence>
<dbReference type="Pfam" id="PF04239">
    <property type="entry name" value="DUF421"/>
    <property type="match status" value="1"/>
</dbReference>
<evidence type="ECO:0000256" key="2">
    <source>
        <dbReference type="ARBA" id="ARBA00006448"/>
    </source>
</evidence>
<comment type="similarity">
    <text evidence="2">Belongs to the UPF0702 family.</text>
</comment>
<protein>
    <submittedName>
        <fullName evidence="9">Putative membrane protein</fullName>
    </submittedName>
</protein>
<evidence type="ECO:0000259" key="8">
    <source>
        <dbReference type="Pfam" id="PF04239"/>
    </source>
</evidence>
<proteinExistence type="inferred from homology"/>